<dbReference type="NCBIfam" id="TIGR00138">
    <property type="entry name" value="rsmG_gidB"/>
    <property type="match status" value="1"/>
</dbReference>
<dbReference type="SUPFAM" id="SSF53335">
    <property type="entry name" value="S-adenosyl-L-methionine-dependent methyltransferases"/>
    <property type="match status" value="1"/>
</dbReference>
<dbReference type="Proteomes" id="UP000070675">
    <property type="component" value="Unassembled WGS sequence"/>
</dbReference>
<feature type="binding site" evidence="6">
    <location>
        <position position="152"/>
    </location>
    <ligand>
        <name>S-adenosyl-L-methionine</name>
        <dbReference type="ChEBI" id="CHEBI:59789"/>
    </ligand>
</feature>
<evidence type="ECO:0000313" key="7">
    <source>
        <dbReference type="EMBL" id="KXB34935.1"/>
    </source>
</evidence>
<dbReference type="AlphaFoldDB" id="A0A133XVF8"/>
<dbReference type="PATRIC" id="fig|1393034.3.peg.657"/>
<keyword evidence="1 6" id="KW-0963">Cytoplasm</keyword>
<comment type="function">
    <text evidence="6">Specifically methylates the N7 position of a guanine in 16S rRNA.</text>
</comment>
<keyword evidence="4 6" id="KW-0808">Transferase</keyword>
<name>A0A133XVF8_9ACTN</name>
<dbReference type="PANTHER" id="PTHR31760:SF0">
    <property type="entry name" value="S-ADENOSYL-L-METHIONINE-DEPENDENT METHYLTRANSFERASES SUPERFAMILY PROTEIN"/>
    <property type="match status" value="1"/>
</dbReference>
<dbReference type="EMBL" id="LSCR01000009">
    <property type="protein sequence ID" value="KXB34935.1"/>
    <property type="molecule type" value="Genomic_DNA"/>
</dbReference>
<keyword evidence="8" id="KW-1185">Reference proteome</keyword>
<dbReference type="GO" id="GO:0005829">
    <property type="term" value="C:cytosol"/>
    <property type="evidence" value="ECO:0007669"/>
    <property type="project" value="TreeGrafter"/>
</dbReference>
<evidence type="ECO:0000256" key="5">
    <source>
        <dbReference type="ARBA" id="ARBA00022691"/>
    </source>
</evidence>
<evidence type="ECO:0000256" key="3">
    <source>
        <dbReference type="ARBA" id="ARBA00022603"/>
    </source>
</evidence>
<protein>
    <recommendedName>
        <fullName evidence="6">Ribosomal RNA small subunit methyltransferase G</fullName>
        <ecNumber evidence="6">2.1.1.-</ecNumber>
    </recommendedName>
    <alternativeName>
        <fullName evidence="6">16S rRNA 7-methylguanosine methyltransferase</fullName>
        <shortName evidence="6">16S rRNA m7G methyltransferase</shortName>
    </alternativeName>
</protein>
<dbReference type="RefSeq" id="WP_066305201.1">
    <property type="nucleotide sequence ID" value="NZ_KQ959489.1"/>
</dbReference>
<accession>A0A133XVF8</accession>
<dbReference type="GO" id="GO:0070043">
    <property type="term" value="F:rRNA (guanine-N7-)-methyltransferase activity"/>
    <property type="evidence" value="ECO:0007669"/>
    <property type="project" value="UniProtKB-UniRule"/>
</dbReference>
<evidence type="ECO:0000256" key="6">
    <source>
        <dbReference type="HAMAP-Rule" id="MF_00074"/>
    </source>
</evidence>
<proteinExistence type="inferred from homology"/>
<evidence type="ECO:0000256" key="2">
    <source>
        <dbReference type="ARBA" id="ARBA00022552"/>
    </source>
</evidence>
<dbReference type="EC" id="2.1.1.-" evidence="6"/>
<dbReference type="HAMAP" id="MF_00074">
    <property type="entry name" value="16SrRNA_methyltr_G"/>
    <property type="match status" value="1"/>
</dbReference>
<evidence type="ECO:0000256" key="4">
    <source>
        <dbReference type="ARBA" id="ARBA00022679"/>
    </source>
</evidence>
<reference evidence="8" key="1">
    <citation type="submission" date="2016-01" db="EMBL/GenBank/DDBJ databases">
        <authorList>
            <person name="Mitreva M."/>
            <person name="Pepin K.H."/>
            <person name="Mihindukulasuriya K.A."/>
            <person name="Fulton R."/>
            <person name="Fronick C."/>
            <person name="O'Laughlin M."/>
            <person name="Miner T."/>
            <person name="Herter B."/>
            <person name="Rosa B.A."/>
            <person name="Cordes M."/>
            <person name="Tomlinson C."/>
            <person name="Wollam A."/>
            <person name="Palsikar V.B."/>
            <person name="Mardis E.R."/>
            <person name="Wilson R.K."/>
        </authorList>
    </citation>
    <scope>NUCLEOTIDE SEQUENCE [LARGE SCALE GENOMIC DNA]</scope>
    <source>
        <strain evidence="8">DNF00019</strain>
    </source>
</reference>
<dbReference type="PIRSF" id="PIRSF003078">
    <property type="entry name" value="GidB"/>
    <property type="match status" value="1"/>
</dbReference>
<feature type="binding site" evidence="6">
    <location>
        <position position="84"/>
    </location>
    <ligand>
        <name>S-adenosyl-L-methionine</name>
        <dbReference type="ChEBI" id="CHEBI:59789"/>
    </ligand>
</feature>
<sequence length="244" mass="26943">MRSISEKTNYLTTQASLYGILLSEEEASLLLKHLALVIQKNKVLNLTRITSDKAGILLHILDSLLVYKAAETNLIKYRNFLDFGTGGGFPGIPLAIKSEVEGVLIDSVTKKVVAVEEFLKTLELDSRIKTSSDRVEVFAVKHKNEYDLVVARAVAPLATIIEYATPLLSKNGHFIAAKANISSHELDAGLKAAEFCGLEYVSRETYELPEGSGHRELFIFKKIKSAKVKLPRKNGLAKNQPLFS</sequence>
<dbReference type="InterPro" id="IPR003682">
    <property type="entry name" value="rRNA_ssu_MeTfrase_G"/>
</dbReference>
<comment type="caution">
    <text evidence="7">The sequence shown here is derived from an EMBL/GenBank/DDBJ whole genome shotgun (WGS) entry which is preliminary data.</text>
</comment>
<keyword evidence="5 6" id="KW-0949">S-adenosyl-L-methionine</keyword>
<evidence type="ECO:0000256" key="1">
    <source>
        <dbReference type="ARBA" id="ARBA00022490"/>
    </source>
</evidence>
<dbReference type="STRING" id="1393034.HMPREF3192_00680"/>
<evidence type="ECO:0000313" key="8">
    <source>
        <dbReference type="Proteomes" id="UP000070675"/>
    </source>
</evidence>
<dbReference type="Pfam" id="PF02527">
    <property type="entry name" value="GidB"/>
    <property type="match status" value="1"/>
</dbReference>
<gene>
    <name evidence="6" type="primary">rsmG</name>
    <name evidence="7" type="ORF">HMPREF3192_00680</name>
</gene>
<dbReference type="Gene3D" id="3.40.50.150">
    <property type="entry name" value="Vaccinia Virus protein VP39"/>
    <property type="match status" value="1"/>
</dbReference>
<comment type="caution">
    <text evidence="6">Lacks conserved residue(s) required for the propagation of feature annotation.</text>
</comment>
<dbReference type="InterPro" id="IPR029063">
    <property type="entry name" value="SAM-dependent_MTases_sf"/>
</dbReference>
<comment type="similarity">
    <text evidence="6">Belongs to the methyltransferase superfamily. RNA methyltransferase RsmG family.</text>
</comment>
<feature type="binding site" evidence="6">
    <location>
        <begin position="135"/>
        <end position="136"/>
    </location>
    <ligand>
        <name>S-adenosyl-L-methionine</name>
        <dbReference type="ChEBI" id="CHEBI:59789"/>
    </ligand>
</feature>
<keyword evidence="3 6" id="KW-0489">Methyltransferase</keyword>
<feature type="binding site" evidence="6">
    <location>
        <position position="89"/>
    </location>
    <ligand>
        <name>S-adenosyl-L-methionine</name>
        <dbReference type="ChEBI" id="CHEBI:59789"/>
    </ligand>
</feature>
<comment type="subcellular location">
    <subcellularLocation>
        <location evidence="6">Cytoplasm</location>
    </subcellularLocation>
</comment>
<keyword evidence="2 6" id="KW-0698">rRNA processing</keyword>
<dbReference type="PANTHER" id="PTHR31760">
    <property type="entry name" value="S-ADENOSYL-L-METHIONINE-DEPENDENT METHYLTRANSFERASES SUPERFAMILY PROTEIN"/>
    <property type="match status" value="1"/>
</dbReference>
<organism evidence="7 8">
    <name type="scientific">Atopobium deltae</name>
    <dbReference type="NCBI Taxonomy" id="1393034"/>
    <lineage>
        <taxon>Bacteria</taxon>
        <taxon>Bacillati</taxon>
        <taxon>Actinomycetota</taxon>
        <taxon>Coriobacteriia</taxon>
        <taxon>Coriobacteriales</taxon>
        <taxon>Atopobiaceae</taxon>
        <taxon>Atopobium</taxon>
    </lineage>
</organism>